<dbReference type="SMART" id="SM00291">
    <property type="entry name" value="ZnF_ZZ"/>
    <property type="match status" value="1"/>
</dbReference>
<reference evidence="6 7" key="1">
    <citation type="submission" date="2021-06" db="EMBL/GenBank/DDBJ databases">
        <authorList>
            <person name="Palmer J.M."/>
        </authorList>
    </citation>
    <scope>NUCLEOTIDE SEQUENCE [LARGE SCALE GENOMIC DNA]</scope>
    <source>
        <strain evidence="6 7">XC_2019</strain>
        <tissue evidence="6">Muscle</tissue>
    </source>
</reference>
<dbReference type="InterPro" id="IPR000433">
    <property type="entry name" value="Znf_ZZ"/>
</dbReference>
<comment type="caution">
    <text evidence="6">The sequence shown here is derived from an EMBL/GenBank/DDBJ whole genome shotgun (WGS) entry which is preliminary data.</text>
</comment>
<evidence type="ECO:0000256" key="3">
    <source>
        <dbReference type="ARBA" id="ARBA00022833"/>
    </source>
</evidence>
<name>A0ABV0QQZ8_9TELE</name>
<dbReference type="Pfam" id="PF00569">
    <property type="entry name" value="ZZ"/>
    <property type="match status" value="1"/>
</dbReference>
<evidence type="ECO:0000259" key="5">
    <source>
        <dbReference type="PROSITE" id="PS50135"/>
    </source>
</evidence>
<dbReference type="EMBL" id="JAHRIN010018209">
    <property type="protein sequence ID" value="MEQ2197833.1"/>
    <property type="molecule type" value="Genomic_DNA"/>
</dbReference>
<proteinExistence type="predicted"/>
<feature type="domain" description="ZZ-type" evidence="5">
    <location>
        <begin position="45"/>
        <end position="85"/>
    </location>
</feature>
<keyword evidence="2 4" id="KW-0863">Zinc-finger</keyword>
<dbReference type="PROSITE" id="PS50135">
    <property type="entry name" value="ZF_ZZ_2"/>
    <property type="match status" value="1"/>
</dbReference>
<organism evidence="6 7">
    <name type="scientific">Xenoophorus captivus</name>
    <dbReference type="NCBI Taxonomy" id="1517983"/>
    <lineage>
        <taxon>Eukaryota</taxon>
        <taxon>Metazoa</taxon>
        <taxon>Chordata</taxon>
        <taxon>Craniata</taxon>
        <taxon>Vertebrata</taxon>
        <taxon>Euteleostomi</taxon>
        <taxon>Actinopterygii</taxon>
        <taxon>Neopterygii</taxon>
        <taxon>Teleostei</taxon>
        <taxon>Neoteleostei</taxon>
        <taxon>Acanthomorphata</taxon>
        <taxon>Ovalentaria</taxon>
        <taxon>Atherinomorphae</taxon>
        <taxon>Cyprinodontiformes</taxon>
        <taxon>Goodeidae</taxon>
        <taxon>Xenoophorus</taxon>
    </lineage>
</organism>
<dbReference type="Proteomes" id="UP001434883">
    <property type="component" value="Unassembled WGS sequence"/>
</dbReference>
<keyword evidence="1" id="KW-0479">Metal-binding</keyword>
<dbReference type="SUPFAM" id="SSF57850">
    <property type="entry name" value="RING/U-box"/>
    <property type="match status" value="1"/>
</dbReference>
<feature type="non-terminal residue" evidence="6">
    <location>
        <position position="1"/>
    </location>
</feature>
<keyword evidence="7" id="KW-1185">Reference proteome</keyword>
<keyword evidence="3" id="KW-0862">Zinc</keyword>
<dbReference type="CDD" id="cd02249">
    <property type="entry name" value="ZZ"/>
    <property type="match status" value="1"/>
</dbReference>
<evidence type="ECO:0000256" key="1">
    <source>
        <dbReference type="ARBA" id="ARBA00022723"/>
    </source>
</evidence>
<evidence type="ECO:0000256" key="4">
    <source>
        <dbReference type="PROSITE-ProRule" id="PRU00228"/>
    </source>
</evidence>
<dbReference type="PROSITE" id="PS01357">
    <property type="entry name" value="ZF_ZZ_1"/>
    <property type="match status" value="1"/>
</dbReference>
<gene>
    <name evidence="6" type="ORF">XENOCAPTIV_003907</name>
</gene>
<evidence type="ECO:0000313" key="7">
    <source>
        <dbReference type="Proteomes" id="UP001434883"/>
    </source>
</evidence>
<dbReference type="InterPro" id="IPR043145">
    <property type="entry name" value="Znf_ZZ_sf"/>
</dbReference>
<accession>A0ABV0QQZ8</accession>
<dbReference type="Gene3D" id="3.30.60.90">
    <property type="match status" value="1"/>
</dbReference>
<protein>
    <recommendedName>
        <fullName evidence="5">ZZ-type domain-containing protein</fullName>
    </recommendedName>
</protein>
<evidence type="ECO:0000313" key="6">
    <source>
        <dbReference type="EMBL" id="MEQ2197833.1"/>
    </source>
</evidence>
<evidence type="ECO:0000256" key="2">
    <source>
        <dbReference type="ARBA" id="ARBA00022771"/>
    </source>
</evidence>
<sequence>TFLCSRASSFQTCYSPCPKRTSAFMISPSGGAKPEGHEDDHEMVNMEYACDHCQGLIVGSRINCNVCEDFDLCFGCYNAKKYPDR</sequence>